<dbReference type="InterPro" id="IPR004127">
    <property type="entry name" value="Prefoldin_subunit_alpha"/>
</dbReference>
<dbReference type="PANTHER" id="PTHR12674">
    <property type="entry name" value="PREFOLDIN SUBUNIT 5"/>
    <property type="match status" value="1"/>
</dbReference>
<dbReference type="OrthoDB" id="19084at2157"/>
<organism evidence="9 11">
    <name type="scientific">Sulfodiicoccus acidiphilus</name>
    <dbReference type="NCBI Taxonomy" id="1670455"/>
    <lineage>
        <taxon>Archaea</taxon>
        <taxon>Thermoproteota</taxon>
        <taxon>Thermoprotei</taxon>
        <taxon>Sulfolobales</taxon>
        <taxon>Sulfolobaceae</taxon>
        <taxon>Sulfodiicoccus</taxon>
    </lineage>
</organism>
<feature type="coiled-coil region" evidence="8">
    <location>
        <begin position="11"/>
        <end position="38"/>
    </location>
</feature>
<evidence type="ECO:0000256" key="8">
    <source>
        <dbReference type="SAM" id="Coils"/>
    </source>
</evidence>
<evidence type="ECO:0000256" key="1">
    <source>
        <dbReference type="ARBA" id="ARBA00010048"/>
    </source>
</evidence>
<dbReference type="InterPro" id="IPR009053">
    <property type="entry name" value="Prefoldin"/>
</dbReference>
<sequence length="150" mass="16557">MTEQNRVEVSVDQLVAQAEQLRDYINRLQNMVRELTDSLISIESSKEAIGLLGSGGRELLLATDRKGYVILEGVTVSLGKVLVNLGMNYYVEVDPKTGVEMLNKEEESVKTNIQTLQEELSKSVSAYNEIAAILNQIQQAERQGPSGEGE</sequence>
<keyword evidence="7" id="KW-0963">Cytoplasm</keyword>
<dbReference type="GO" id="GO:0051082">
    <property type="term" value="F:unfolded protein binding"/>
    <property type="evidence" value="ECO:0007669"/>
    <property type="project" value="UniProtKB-UniRule"/>
</dbReference>
<evidence type="ECO:0000256" key="7">
    <source>
        <dbReference type="HAMAP-Rule" id="MF_00308"/>
    </source>
</evidence>
<dbReference type="Proteomes" id="UP000616143">
    <property type="component" value="Unassembled WGS sequence"/>
</dbReference>
<dbReference type="EMBL" id="BMQS01000007">
    <property type="protein sequence ID" value="GGT93700.1"/>
    <property type="molecule type" value="Genomic_DNA"/>
</dbReference>
<dbReference type="SUPFAM" id="SSF46579">
    <property type="entry name" value="Prefoldin"/>
    <property type="match status" value="1"/>
</dbReference>
<dbReference type="PANTHER" id="PTHR12674:SF2">
    <property type="entry name" value="PREFOLDIN SUBUNIT 5"/>
    <property type="match status" value="1"/>
</dbReference>
<reference evidence="9" key="3">
    <citation type="journal article" date="2019" name="BMC Res. Notes">
        <title>Complete genome sequence of the Sulfodiicoccus acidiphilus strain HS-1T, the first crenarchaeon that lacks polB3, isolated from an acidic hot spring in Ohwaku-dani, Hakone, Japan.</title>
        <authorList>
            <person name="Sakai H.D."/>
            <person name="Kurosawa N."/>
        </authorList>
    </citation>
    <scope>NUCLEOTIDE SEQUENCE</scope>
    <source>
        <strain evidence="9">HS-1</strain>
    </source>
</reference>
<comment type="subunit">
    <text evidence="2 7">Heterohexamer of two alpha and four beta subunits.</text>
</comment>
<dbReference type="CDD" id="cd00584">
    <property type="entry name" value="Prefoldin_alpha"/>
    <property type="match status" value="1"/>
</dbReference>
<reference evidence="11" key="2">
    <citation type="submission" date="2018-04" db="EMBL/GenBank/DDBJ databases">
        <title>Complete genome sequence of Sulfodiicoccus acidiphilus strain HS-1.</title>
        <authorList>
            <person name="Sakai H.D."/>
            <person name="Kurosawa N."/>
        </authorList>
    </citation>
    <scope>NUCLEOTIDE SEQUENCE [LARGE SCALE GENOMIC DNA]</scope>
    <source>
        <strain evidence="11">HS-1</strain>
    </source>
</reference>
<evidence type="ECO:0000256" key="5">
    <source>
        <dbReference type="ARBA" id="ARBA00044156"/>
    </source>
</evidence>
<dbReference type="EMBL" id="AP018553">
    <property type="protein sequence ID" value="BBD72554.1"/>
    <property type="molecule type" value="Genomic_DNA"/>
</dbReference>
<dbReference type="GeneID" id="38666448"/>
<dbReference type="RefSeq" id="WP_126449838.1">
    <property type="nucleotide sequence ID" value="NZ_AP018553.1"/>
</dbReference>
<dbReference type="HAMAP" id="MF_00308">
    <property type="entry name" value="PfdA"/>
    <property type="match status" value="1"/>
</dbReference>
<keyword evidence="11" id="KW-1185">Reference proteome</keyword>
<keyword evidence="8" id="KW-0175">Coiled coil</keyword>
<comment type="function">
    <text evidence="4 7">Molecular chaperone capable of stabilizing a range of proteins. Seems to fulfill an ATP-independent, HSP70-like function in archaeal de novo protein folding.</text>
</comment>
<accession>A0A348B302</accession>
<dbReference type="Proteomes" id="UP000276741">
    <property type="component" value="Chromosome"/>
</dbReference>
<evidence type="ECO:0000313" key="10">
    <source>
        <dbReference type="EMBL" id="GGT93700.1"/>
    </source>
</evidence>
<evidence type="ECO:0000256" key="3">
    <source>
        <dbReference type="ARBA" id="ARBA00023186"/>
    </source>
</evidence>
<name>A0A348B302_9CREN</name>
<dbReference type="InterPro" id="IPR011599">
    <property type="entry name" value="PFD_alpha_archaea"/>
</dbReference>
<dbReference type="Gene3D" id="1.10.287.370">
    <property type="match status" value="1"/>
</dbReference>
<evidence type="ECO:0000256" key="4">
    <source>
        <dbReference type="ARBA" id="ARBA00025077"/>
    </source>
</evidence>
<evidence type="ECO:0000313" key="9">
    <source>
        <dbReference type="EMBL" id="BBD72554.1"/>
    </source>
</evidence>
<dbReference type="GO" id="GO:0005737">
    <property type="term" value="C:cytoplasm"/>
    <property type="evidence" value="ECO:0007669"/>
    <property type="project" value="UniProtKB-SubCell"/>
</dbReference>
<dbReference type="Pfam" id="PF02996">
    <property type="entry name" value="Prefoldin"/>
    <property type="match status" value="1"/>
</dbReference>
<proteinExistence type="inferred from homology"/>
<evidence type="ECO:0000256" key="6">
    <source>
        <dbReference type="ARBA" id="ARBA00044231"/>
    </source>
</evidence>
<comment type="similarity">
    <text evidence="7">Belongs to the prefoldin alpha subunit family.</text>
</comment>
<dbReference type="GO" id="GO:0006457">
    <property type="term" value="P:protein folding"/>
    <property type="evidence" value="ECO:0007669"/>
    <property type="project" value="UniProtKB-UniRule"/>
</dbReference>
<dbReference type="AlphaFoldDB" id="A0A348B302"/>
<reference evidence="10" key="4">
    <citation type="submission" date="2020-09" db="EMBL/GenBank/DDBJ databases">
        <authorList>
            <person name="Sun Q."/>
            <person name="Ohkuma M."/>
        </authorList>
    </citation>
    <scope>NUCLEOTIDE SEQUENCE</scope>
    <source>
        <strain evidence="10">JCM 31740</strain>
    </source>
</reference>
<dbReference type="KEGG" id="sacd:HS1genome_0943"/>
<evidence type="ECO:0000256" key="2">
    <source>
        <dbReference type="ARBA" id="ARBA00011716"/>
    </source>
</evidence>
<comment type="subcellular location">
    <subcellularLocation>
        <location evidence="7">Cytoplasm</location>
    </subcellularLocation>
</comment>
<feature type="coiled-coil region" evidence="8">
    <location>
        <begin position="99"/>
        <end position="143"/>
    </location>
</feature>
<reference evidence="10" key="1">
    <citation type="journal article" date="2014" name="Int. J. Syst. Evol. Microbiol.">
        <title>Complete genome sequence of Corynebacterium casei LMG S-19264T (=DSM 44701T), isolated from a smear-ripened cheese.</title>
        <authorList>
            <consortium name="US DOE Joint Genome Institute (JGI-PGF)"/>
            <person name="Walter F."/>
            <person name="Albersmeier A."/>
            <person name="Kalinowski J."/>
            <person name="Ruckert C."/>
        </authorList>
    </citation>
    <scope>NUCLEOTIDE SEQUENCE</scope>
    <source>
        <strain evidence="10">JCM 31740</strain>
    </source>
</reference>
<gene>
    <name evidence="7" type="primary">pfdA</name>
    <name evidence="10" type="ORF">GCM10007116_09280</name>
    <name evidence="9" type="ORF">HS1genome_0943</name>
</gene>
<protein>
    <recommendedName>
        <fullName evidence="5 7">Prefoldin subunit alpha</fullName>
    </recommendedName>
    <alternativeName>
        <fullName evidence="6 7">GimC subunit alpha</fullName>
    </alternativeName>
</protein>
<evidence type="ECO:0000313" key="11">
    <source>
        <dbReference type="Proteomes" id="UP000276741"/>
    </source>
</evidence>
<comment type="similarity">
    <text evidence="1">Belongs to the prefoldin subunit alpha family.</text>
</comment>
<keyword evidence="3 7" id="KW-0143">Chaperone</keyword>
<dbReference type="NCBIfam" id="TIGR00293">
    <property type="entry name" value="prefoldin subunit alpha"/>
    <property type="match status" value="1"/>
</dbReference>
<dbReference type="GO" id="GO:0016272">
    <property type="term" value="C:prefoldin complex"/>
    <property type="evidence" value="ECO:0007669"/>
    <property type="project" value="UniProtKB-UniRule"/>
</dbReference>